<dbReference type="RefSeq" id="WP_011765403.1">
    <property type="nucleotide sequence ID" value="NC_008702.1"/>
</dbReference>
<reference evidence="3 4" key="1">
    <citation type="journal article" date="2006" name="Nat. Biotechnol.">
        <title>Complete genome of the mutualistic, N2-fixing grass endophyte Azoarcus sp. strain BH72.</title>
        <authorList>
            <person name="Krause A."/>
            <person name="Ramakumar A."/>
            <person name="Bartels D."/>
            <person name="Battistoni F."/>
            <person name="Bekel T."/>
            <person name="Boch J."/>
            <person name="Boehm M."/>
            <person name="Friedrich F."/>
            <person name="Hurek T."/>
            <person name="Krause L."/>
            <person name="Linke B."/>
            <person name="McHardy A.C."/>
            <person name="Sarkar A."/>
            <person name="Schneiker S."/>
            <person name="Syed A.A."/>
            <person name="Thauer R."/>
            <person name="Vorhoelter F.-J."/>
            <person name="Weidner S."/>
            <person name="Puehler A."/>
            <person name="Reinhold-Hurek B."/>
            <person name="Kaiser O."/>
            <person name="Goesmann A."/>
        </authorList>
    </citation>
    <scope>NUCLEOTIDE SEQUENCE [LARGE SCALE GENOMIC DNA]</scope>
    <source>
        <strain evidence="3 4">BH72</strain>
    </source>
</reference>
<evidence type="ECO:0000313" key="4">
    <source>
        <dbReference type="Proteomes" id="UP000002588"/>
    </source>
</evidence>
<dbReference type="EMBL" id="AM406670">
    <property type="protein sequence ID" value="CAL94287.1"/>
    <property type="molecule type" value="Genomic_DNA"/>
</dbReference>
<dbReference type="KEGG" id="azo:azo1670"/>
<dbReference type="InterPro" id="IPR036374">
    <property type="entry name" value="OxRdtase_Mopterin-bd_sf"/>
</dbReference>
<dbReference type="SUPFAM" id="SSF56524">
    <property type="entry name" value="Oxidoreductase molybdopterin-binding domain"/>
    <property type="match status" value="1"/>
</dbReference>
<sequence length="175" mass="19029">MKLRAAVLLACCCLSCGVAFAAAGPVPEPVRLPAAAHPDASQTLRFASAGSVRELSLADIEALGLHEVRTATFWPADDGVYQGVLLRDVLKAAGLGDAPAVRVAALDGFSQLLPRADWMRWPVLLATRRDGKPMSVRNKGPFRIIYPRDMSPALDDPIYRLRWVWLIRSIEAVAE</sequence>
<organism evidence="3 4">
    <name type="scientific">Azoarcus sp. (strain BH72)</name>
    <dbReference type="NCBI Taxonomy" id="418699"/>
    <lineage>
        <taxon>Bacteria</taxon>
        <taxon>Pseudomonadati</taxon>
        <taxon>Pseudomonadota</taxon>
        <taxon>Betaproteobacteria</taxon>
        <taxon>Rhodocyclales</taxon>
        <taxon>Zoogloeaceae</taxon>
        <taxon>Azoarcus</taxon>
    </lineage>
</organism>
<dbReference type="eggNOG" id="COG3915">
    <property type="taxonomic scope" value="Bacteria"/>
</dbReference>
<feature type="chain" id="PRO_5002636053" evidence="1">
    <location>
        <begin position="22"/>
        <end position="175"/>
    </location>
</feature>
<protein>
    <submittedName>
        <fullName evidence="3">Conserved hypothetical secreted protein</fullName>
    </submittedName>
</protein>
<evidence type="ECO:0000259" key="2">
    <source>
        <dbReference type="Pfam" id="PF00174"/>
    </source>
</evidence>
<dbReference type="STRING" id="62928.azo1670"/>
<dbReference type="Pfam" id="PF00174">
    <property type="entry name" value="Oxidored_molyb"/>
    <property type="match status" value="1"/>
</dbReference>
<name>A1K632_AZOSB</name>
<dbReference type="Proteomes" id="UP000002588">
    <property type="component" value="Chromosome"/>
</dbReference>
<dbReference type="Gene3D" id="3.90.420.10">
    <property type="entry name" value="Oxidoreductase, molybdopterin-binding domain"/>
    <property type="match status" value="1"/>
</dbReference>
<dbReference type="AlphaFoldDB" id="A1K632"/>
<gene>
    <name evidence="3" type="ordered locus">azo1670</name>
</gene>
<dbReference type="HOGENOM" id="CLU_110165_2_1_4"/>
<accession>A1K632</accession>
<feature type="domain" description="Oxidoreductase molybdopterin-binding" evidence="2">
    <location>
        <begin position="80"/>
        <end position="148"/>
    </location>
</feature>
<feature type="signal peptide" evidence="1">
    <location>
        <begin position="1"/>
        <end position="21"/>
    </location>
</feature>
<proteinExistence type="predicted"/>
<keyword evidence="1" id="KW-0732">Signal</keyword>
<keyword evidence="4" id="KW-1185">Reference proteome</keyword>
<evidence type="ECO:0000256" key="1">
    <source>
        <dbReference type="SAM" id="SignalP"/>
    </source>
</evidence>
<dbReference type="InterPro" id="IPR000572">
    <property type="entry name" value="OxRdtase_Mopterin-bd_dom"/>
</dbReference>
<evidence type="ECO:0000313" key="3">
    <source>
        <dbReference type="EMBL" id="CAL94287.1"/>
    </source>
</evidence>